<protein>
    <submittedName>
        <fullName evidence="8">1-phosphofructokinase</fullName>
        <ecNumber evidence="8">2.7.1.11</ecNumber>
    </submittedName>
</protein>
<dbReference type="GO" id="GO:0005524">
    <property type="term" value="F:ATP binding"/>
    <property type="evidence" value="ECO:0007669"/>
    <property type="project" value="UniProtKB-KW"/>
</dbReference>
<gene>
    <name evidence="8" type="ordered locus">Celal_3034</name>
</gene>
<dbReference type="PIRSF" id="PIRSF000535">
    <property type="entry name" value="1PFK/6PFK/LacC"/>
    <property type="match status" value="1"/>
</dbReference>
<evidence type="ECO:0000256" key="3">
    <source>
        <dbReference type="ARBA" id="ARBA00022741"/>
    </source>
</evidence>
<dbReference type="InterPro" id="IPR017583">
    <property type="entry name" value="Tagatose/fructose_Pkinase"/>
</dbReference>
<dbReference type="PANTHER" id="PTHR46566:SF2">
    <property type="entry name" value="ATP-DEPENDENT 6-PHOSPHOFRUCTOKINASE ISOZYME 2"/>
    <property type="match status" value="1"/>
</dbReference>
<dbReference type="NCBIfam" id="TIGR03168">
    <property type="entry name" value="1-PFK"/>
    <property type="match status" value="1"/>
</dbReference>
<dbReference type="FunFam" id="3.40.1190.20:FF:000001">
    <property type="entry name" value="Phosphofructokinase"/>
    <property type="match status" value="1"/>
</dbReference>
<dbReference type="Proteomes" id="UP000008634">
    <property type="component" value="Chromosome"/>
</dbReference>
<dbReference type="GO" id="GO:0005829">
    <property type="term" value="C:cytosol"/>
    <property type="evidence" value="ECO:0007669"/>
    <property type="project" value="TreeGrafter"/>
</dbReference>
<dbReference type="PANTHER" id="PTHR46566">
    <property type="entry name" value="1-PHOSPHOFRUCTOKINASE-RELATED"/>
    <property type="match status" value="1"/>
</dbReference>
<dbReference type="STRING" id="688270.Celal_3034"/>
<evidence type="ECO:0000256" key="4">
    <source>
        <dbReference type="ARBA" id="ARBA00022777"/>
    </source>
</evidence>
<reference evidence="8 9" key="1">
    <citation type="journal article" date="2010" name="Stand. Genomic Sci.">
        <title>Complete genome sequence of Cellulophaga algicola type strain (IC166).</title>
        <authorList>
            <person name="Abt B."/>
            <person name="Lu M."/>
            <person name="Misra M."/>
            <person name="Han C."/>
            <person name="Nolan M."/>
            <person name="Lucas S."/>
            <person name="Hammon N."/>
            <person name="Deshpande S."/>
            <person name="Cheng J.F."/>
            <person name="Tapia R."/>
            <person name="Goodwin L."/>
            <person name="Pitluck S."/>
            <person name="Liolios K."/>
            <person name="Pagani I."/>
            <person name="Ivanova N."/>
            <person name="Mavromatis K."/>
            <person name="Ovchinikova G."/>
            <person name="Pati A."/>
            <person name="Chen A."/>
            <person name="Palaniappan K."/>
            <person name="Land M."/>
            <person name="Hauser L."/>
            <person name="Chang Y.J."/>
            <person name="Jeffries C.D."/>
            <person name="Detter J.C."/>
            <person name="Brambilla E."/>
            <person name="Rohde M."/>
            <person name="Tindall B.J."/>
            <person name="Goker M."/>
            <person name="Woyke T."/>
            <person name="Bristow J."/>
            <person name="Eisen J.A."/>
            <person name="Markowitz V."/>
            <person name="Hugenholtz P."/>
            <person name="Kyrpides N.C."/>
            <person name="Klenk H.P."/>
            <person name="Lapidus A."/>
        </authorList>
    </citation>
    <scope>NUCLEOTIDE SEQUENCE [LARGE SCALE GENOMIC DNA]</scope>
    <source>
        <strain evidence="9">DSM 14237 / IC166 / ACAM 630</strain>
    </source>
</reference>
<evidence type="ECO:0000256" key="2">
    <source>
        <dbReference type="ARBA" id="ARBA00022679"/>
    </source>
</evidence>
<dbReference type="InterPro" id="IPR029056">
    <property type="entry name" value="Ribokinase-like"/>
</dbReference>
<dbReference type="HOGENOM" id="CLU_050013_0_2_10"/>
<dbReference type="InterPro" id="IPR002173">
    <property type="entry name" value="Carboh/pur_kinase_PfkB_CS"/>
</dbReference>
<dbReference type="Pfam" id="PF00294">
    <property type="entry name" value="PfkB"/>
    <property type="match status" value="1"/>
</dbReference>
<dbReference type="GO" id="GO:0003872">
    <property type="term" value="F:6-phosphofructokinase activity"/>
    <property type="evidence" value="ECO:0007669"/>
    <property type="project" value="UniProtKB-EC"/>
</dbReference>
<dbReference type="eggNOG" id="COG1105">
    <property type="taxonomic scope" value="Bacteria"/>
</dbReference>
<keyword evidence="5" id="KW-0067">ATP-binding</keyword>
<dbReference type="PROSITE" id="PS00583">
    <property type="entry name" value="PFKB_KINASES_1"/>
    <property type="match status" value="1"/>
</dbReference>
<evidence type="ECO:0000313" key="9">
    <source>
        <dbReference type="Proteomes" id="UP000008634"/>
    </source>
</evidence>
<dbReference type="AlphaFoldDB" id="E6XF73"/>
<evidence type="ECO:0000259" key="7">
    <source>
        <dbReference type="Pfam" id="PF00294"/>
    </source>
</evidence>
<proteinExistence type="inferred from homology"/>
<keyword evidence="9" id="KW-1185">Reference proteome</keyword>
<dbReference type="InterPro" id="IPR011611">
    <property type="entry name" value="PfkB_dom"/>
</dbReference>
<name>E6XF73_CELAD</name>
<dbReference type="PROSITE" id="PS00584">
    <property type="entry name" value="PFKB_KINASES_2"/>
    <property type="match status" value="1"/>
</dbReference>
<dbReference type="RefSeq" id="WP_013551772.1">
    <property type="nucleotide sequence ID" value="NC_014934.1"/>
</dbReference>
<comment type="similarity">
    <text evidence="1">Belongs to the carbohydrate kinase PfkB family.</text>
</comment>
<sequence length="317" mass="34003">MTPKIITLTVNPAIDKSTTVNGIKPNSKLRCEQPIFEAGGGGINVSKVLQKLGQDSLCMYLAGGYTGAYFKTLLSETGIQQECISIKGITRENLAVTDVNCHQQYRFGMPGPEISEEECEETIKRLDKLLTEGTFLVASGSLSLGMPLDFYARIAKLVLAKKAKLILDTSGEPLIIGAQAGAFLIKPNLGELSRLCGVAEISFADLKPLAQKFIKNNPCELMVVSLGAQGALVITEDYHEHINAPVVYQNSTIGAGDSMVAGMVYALANNKPISEIAKFGVACGTAATMTPGSQLCTIEDVNKLYKFIKDQPTKVYS</sequence>
<dbReference type="EC" id="2.7.1.11" evidence="8"/>
<dbReference type="KEGG" id="cao:Celal_3034"/>
<evidence type="ECO:0000256" key="5">
    <source>
        <dbReference type="ARBA" id="ARBA00022840"/>
    </source>
</evidence>
<keyword evidence="4" id="KW-0418">Kinase</keyword>
<dbReference type="OrthoDB" id="9801219at2"/>
<keyword evidence="2 6" id="KW-0808">Transferase</keyword>
<organism evidence="8 9">
    <name type="scientific">Cellulophaga algicola (strain DSM 14237 / IC166 / ACAM 630)</name>
    <dbReference type="NCBI Taxonomy" id="688270"/>
    <lineage>
        <taxon>Bacteria</taxon>
        <taxon>Pseudomonadati</taxon>
        <taxon>Bacteroidota</taxon>
        <taxon>Flavobacteriia</taxon>
        <taxon>Flavobacteriales</taxon>
        <taxon>Flavobacteriaceae</taxon>
        <taxon>Cellulophaga</taxon>
    </lineage>
</organism>
<feature type="domain" description="Carbohydrate kinase PfkB" evidence="7">
    <location>
        <begin position="17"/>
        <end position="296"/>
    </location>
</feature>
<evidence type="ECO:0000313" key="8">
    <source>
        <dbReference type="EMBL" id="ADV50309.1"/>
    </source>
</evidence>
<accession>E6XF73</accession>
<dbReference type="CDD" id="cd01164">
    <property type="entry name" value="FruK_PfkB_like"/>
    <property type="match status" value="1"/>
</dbReference>
<dbReference type="Gene3D" id="3.40.1190.20">
    <property type="match status" value="1"/>
</dbReference>
<dbReference type="EMBL" id="CP002453">
    <property type="protein sequence ID" value="ADV50309.1"/>
    <property type="molecule type" value="Genomic_DNA"/>
</dbReference>
<evidence type="ECO:0000256" key="1">
    <source>
        <dbReference type="ARBA" id="ARBA00010688"/>
    </source>
</evidence>
<dbReference type="SUPFAM" id="SSF53613">
    <property type="entry name" value="Ribokinase-like"/>
    <property type="match status" value="1"/>
</dbReference>
<keyword evidence="3" id="KW-0547">Nucleotide-binding</keyword>
<evidence type="ECO:0000256" key="6">
    <source>
        <dbReference type="PIRNR" id="PIRNR000535"/>
    </source>
</evidence>